<dbReference type="UniPathway" id="UPA00345"/>
<dbReference type="InterPro" id="IPR020599">
    <property type="entry name" value="Transl_elong_fac_P/YeiP"/>
</dbReference>
<dbReference type="NCBIfam" id="TIGR00038">
    <property type="entry name" value="efp"/>
    <property type="match status" value="1"/>
</dbReference>
<dbReference type="InterPro" id="IPR013185">
    <property type="entry name" value="Transl_elong_KOW-like"/>
</dbReference>
<evidence type="ECO:0000256" key="2">
    <source>
        <dbReference type="ARBA" id="ARBA00004815"/>
    </source>
</evidence>
<evidence type="ECO:0000256" key="5">
    <source>
        <dbReference type="ARBA" id="ARBA00022768"/>
    </source>
</evidence>
<dbReference type="PROSITE" id="PS01275">
    <property type="entry name" value="EFP"/>
    <property type="match status" value="1"/>
</dbReference>
<evidence type="ECO:0000256" key="3">
    <source>
        <dbReference type="ARBA" id="ARBA00009479"/>
    </source>
</evidence>
<dbReference type="InterPro" id="IPR015365">
    <property type="entry name" value="Elong-fact-P_C"/>
</dbReference>
<dbReference type="Pfam" id="PF09285">
    <property type="entry name" value="Elong-fact-P_C"/>
    <property type="match status" value="1"/>
</dbReference>
<gene>
    <name evidence="7 12" type="primary">efp</name>
    <name evidence="12" type="ORF">EB233_22825</name>
</gene>
<organism evidence="12 13">
    <name type="scientific">Mesorhizobium erdmanii</name>
    <dbReference type="NCBI Taxonomy" id="1777866"/>
    <lineage>
        <taxon>Bacteria</taxon>
        <taxon>Pseudomonadati</taxon>
        <taxon>Pseudomonadota</taxon>
        <taxon>Alphaproteobacteria</taxon>
        <taxon>Hyphomicrobiales</taxon>
        <taxon>Phyllobacteriaceae</taxon>
        <taxon>Mesorhizobium</taxon>
    </lineage>
</organism>
<dbReference type="GO" id="GO:0003746">
    <property type="term" value="F:translation elongation factor activity"/>
    <property type="evidence" value="ECO:0007669"/>
    <property type="project" value="UniProtKB-UniRule"/>
</dbReference>
<dbReference type="PIRSF" id="PIRSF005901">
    <property type="entry name" value="EF-P"/>
    <property type="match status" value="1"/>
</dbReference>
<dbReference type="InterPro" id="IPR012340">
    <property type="entry name" value="NA-bd_OB-fold"/>
</dbReference>
<dbReference type="AlphaFoldDB" id="A0A6M7UL23"/>
<dbReference type="SUPFAM" id="SSF50104">
    <property type="entry name" value="Translation proteins SH3-like domain"/>
    <property type="match status" value="1"/>
</dbReference>
<evidence type="ECO:0000256" key="7">
    <source>
        <dbReference type="HAMAP-Rule" id="MF_00141"/>
    </source>
</evidence>
<dbReference type="GO" id="GO:0005829">
    <property type="term" value="C:cytosol"/>
    <property type="evidence" value="ECO:0007669"/>
    <property type="project" value="UniProtKB-ARBA"/>
</dbReference>
<dbReference type="EMBL" id="CP033361">
    <property type="protein sequence ID" value="QKC77981.1"/>
    <property type="molecule type" value="Genomic_DNA"/>
</dbReference>
<dbReference type="InterPro" id="IPR013852">
    <property type="entry name" value="Transl_elong_P/YeiP_CS"/>
</dbReference>
<dbReference type="Proteomes" id="UP000503339">
    <property type="component" value="Chromosome"/>
</dbReference>
<dbReference type="Gene3D" id="2.30.30.30">
    <property type="match status" value="1"/>
</dbReference>
<evidence type="ECO:0000256" key="9">
    <source>
        <dbReference type="RuleBase" id="RU004389"/>
    </source>
</evidence>
<dbReference type="SMART" id="SM00841">
    <property type="entry name" value="Elong-fact-P_C"/>
    <property type="match status" value="1"/>
</dbReference>
<dbReference type="Gene3D" id="2.40.50.140">
    <property type="entry name" value="Nucleic acid-binding proteins"/>
    <property type="match status" value="2"/>
</dbReference>
<protein>
    <recommendedName>
        <fullName evidence="7 8">Elongation factor P</fullName>
        <shortName evidence="7">EF-P</shortName>
    </recommendedName>
</protein>
<comment type="subcellular location">
    <subcellularLocation>
        <location evidence="1 7">Cytoplasm</location>
    </subcellularLocation>
</comment>
<evidence type="ECO:0000259" key="10">
    <source>
        <dbReference type="SMART" id="SM00841"/>
    </source>
</evidence>
<comment type="function">
    <text evidence="7">Involved in peptide bond synthesis. Stimulates efficient translation and peptide-bond synthesis on native or reconstituted 70S ribosomes in vitro. Probably functions indirectly by altering the affinity of the ribosome for aminoacyl-tRNA, thus increasing their reactivity as acceptors for peptidyl transferase.</text>
</comment>
<dbReference type="HAMAP" id="MF_00141">
    <property type="entry name" value="EF_P"/>
    <property type="match status" value="1"/>
</dbReference>
<comment type="similarity">
    <text evidence="3 7 9">Belongs to the elongation factor P family.</text>
</comment>
<reference evidence="12 13" key="1">
    <citation type="submission" date="2018-10" db="EMBL/GenBank/DDBJ databases">
        <authorList>
            <person name="Perry B.J."/>
            <person name="Sullivan J.T."/>
            <person name="Murphy R.J.T."/>
            <person name="Ramsay J.P."/>
            <person name="Ronson C.W."/>
        </authorList>
    </citation>
    <scope>NUCLEOTIDE SEQUENCE [LARGE SCALE GENOMIC DNA]</scope>
    <source>
        <strain evidence="12 13">NZP2014</strain>
    </source>
</reference>
<dbReference type="InterPro" id="IPR001059">
    <property type="entry name" value="Transl_elong_P/YeiP_cen"/>
</dbReference>
<dbReference type="InterPro" id="IPR008991">
    <property type="entry name" value="Translation_prot_SH3-like_sf"/>
</dbReference>
<dbReference type="SUPFAM" id="SSF50249">
    <property type="entry name" value="Nucleic acid-binding proteins"/>
    <property type="match status" value="2"/>
</dbReference>
<dbReference type="CDD" id="cd05794">
    <property type="entry name" value="S1_EF-P_repeat_2"/>
    <property type="match status" value="1"/>
</dbReference>
<sequence length="189" mass="20717">MVKVIASSLRKGNVVDKDGKLYVILFAENIHPGKGTPVTQLDMRRIGDGVKVSERYRTTEQVERAYVEEREHTFLYADGEGYHFMNPETYDQVAVTEAVVGDAAPYLQEGMPVQVSQFNGIAIALVLPQRATFEVVETEPTTKGQTASSSYKPAVLSNGVRTTVPPHIAPGTRVVVMTADGSYVERAKD</sequence>
<evidence type="ECO:0000256" key="4">
    <source>
        <dbReference type="ARBA" id="ARBA00022490"/>
    </source>
</evidence>
<comment type="pathway">
    <text evidence="2 7">Protein biosynthesis; polypeptide chain elongation.</text>
</comment>
<evidence type="ECO:0000313" key="13">
    <source>
        <dbReference type="Proteomes" id="UP000503339"/>
    </source>
</evidence>
<keyword evidence="6 7" id="KW-0648">Protein biosynthesis</keyword>
<dbReference type="RefSeq" id="WP_081294356.1">
    <property type="nucleotide sequence ID" value="NZ_CP033361.1"/>
</dbReference>
<name>A0A6M7UL23_9HYPH</name>
<evidence type="ECO:0000256" key="8">
    <source>
        <dbReference type="NCBIfam" id="TIGR00038"/>
    </source>
</evidence>
<evidence type="ECO:0000259" key="11">
    <source>
        <dbReference type="SMART" id="SM01185"/>
    </source>
</evidence>
<evidence type="ECO:0000313" key="12">
    <source>
        <dbReference type="EMBL" id="QKC77981.1"/>
    </source>
</evidence>
<dbReference type="PANTHER" id="PTHR30053">
    <property type="entry name" value="ELONGATION FACTOR P"/>
    <property type="match status" value="1"/>
</dbReference>
<dbReference type="Pfam" id="PF01132">
    <property type="entry name" value="EFP"/>
    <property type="match status" value="1"/>
</dbReference>
<dbReference type="Pfam" id="PF08207">
    <property type="entry name" value="EFP_N"/>
    <property type="match status" value="1"/>
</dbReference>
<dbReference type="FunFam" id="2.40.50.140:FF:000004">
    <property type="entry name" value="Elongation factor P"/>
    <property type="match status" value="1"/>
</dbReference>
<dbReference type="CDD" id="cd04470">
    <property type="entry name" value="S1_EF-P_repeat_1"/>
    <property type="match status" value="1"/>
</dbReference>
<keyword evidence="4 7" id="KW-0963">Cytoplasm</keyword>
<proteinExistence type="inferred from homology"/>
<keyword evidence="5 7" id="KW-0251">Elongation factor</keyword>
<dbReference type="InterPro" id="IPR014722">
    <property type="entry name" value="Rib_uL2_dom2"/>
</dbReference>
<dbReference type="KEGG" id="merd:EB233_22825"/>
<dbReference type="GO" id="GO:0043043">
    <property type="term" value="P:peptide biosynthetic process"/>
    <property type="evidence" value="ECO:0007669"/>
    <property type="project" value="InterPro"/>
</dbReference>
<accession>A0A6M7UL23</accession>
<feature type="domain" description="Translation elongation factor P/YeiP central" evidence="11">
    <location>
        <begin position="69"/>
        <end position="123"/>
    </location>
</feature>
<dbReference type="InterPro" id="IPR011768">
    <property type="entry name" value="Transl_elongation_fac_P"/>
</dbReference>
<evidence type="ECO:0000256" key="6">
    <source>
        <dbReference type="ARBA" id="ARBA00022917"/>
    </source>
</evidence>
<feature type="domain" description="Elongation factor P C-terminal" evidence="10">
    <location>
        <begin position="131"/>
        <end position="186"/>
    </location>
</feature>
<dbReference type="FunFam" id="2.40.50.140:FF:000009">
    <property type="entry name" value="Elongation factor P"/>
    <property type="match status" value="1"/>
</dbReference>
<keyword evidence="13" id="KW-1185">Reference proteome</keyword>
<dbReference type="PANTHER" id="PTHR30053:SF14">
    <property type="entry name" value="TRANSLATION ELONGATION FACTOR KOW-LIKE DOMAIN-CONTAINING PROTEIN"/>
    <property type="match status" value="1"/>
</dbReference>
<dbReference type="SMART" id="SM01185">
    <property type="entry name" value="EFP"/>
    <property type="match status" value="1"/>
</dbReference>
<evidence type="ECO:0000256" key="1">
    <source>
        <dbReference type="ARBA" id="ARBA00004496"/>
    </source>
</evidence>
<dbReference type="NCBIfam" id="NF001810">
    <property type="entry name" value="PRK00529.1"/>
    <property type="match status" value="1"/>
</dbReference>